<keyword evidence="3" id="KW-1185">Reference proteome</keyword>
<reference evidence="2 3" key="1">
    <citation type="submission" date="2023-07" db="EMBL/GenBank/DDBJ databases">
        <title>The novel representative of Negativicutes class, Anaeroselena agilis gen. nov. sp. nov.</title>
        <authorList>
            <person name="Prokofeva M.I."/>
            <person name="Elcheninov A.G."/>
            <person name="Klyukina A."/>
            <person name="Kublanov I.V."/>
            <person name="Frolov E.N."/>
            <person name="Podosokorskaya O.A."/>
        </authorList>
    </citation>
    <scope>NUCLEOTIDE SEQUENCE [LARGE SCALE GENOMIC DNA]</scope>
    <source>
        <strain evidence="2 3">4137-cl</strain>
    </source>
</reference>
<feature type="domain" description="LUD" evidence="1">
    <location>
        <begin position="4"/>
        <end position="195"/>
    </location>
</feature>
<organism evidence="2 3">
    <name type="scientific">Anaeroselena agilis</name>
    <dbReference type="NCBI Taxonomy" id="3063788"/>
    <lineage>
        <taxon>Bacteria</taxon>
        <taxon>Bacillati</taxon>
        <taxon>Bacillota</taxon>
        <taxon>Negativicutes</taxon>
        <taxon>Acetonemataceae</taxon>
        <taxon>Anaeroselena</taxon>
    </lineage>
</organism>
<gene>
    <name evidence="2" type="ORF">Q4T40_10225</name>
</gene>
<accession>A0ABU3NXS4</accession>
<dbReference type="PANTHER" id="PTHR36179:SF2">
    <property type="entry name" value="LUD DOMAIN-CONTAINING PROTEIN"/>
    <property type="match status" value="1"/>
</dbReference>
<evidence type="ECO:0000313" key="2">
    <source>
        <dbReference type="EMBL" id="MDT8901618.1"/>
    </source>
</evidence>
<dbReference type="Proteomes" id="UP001254848">
    <property type="component" value="Unassembled WGS sequence"/>
</dbReference>
<dbReference type="InterPro" id="IPR003741">
    <property type="entry name" value="LUD_dom"/>
</dbReference>
<dbReference type="RefSeq" id="WP_413780124.1">
    <property type="nucleotide sequence ID" value="NZ_JAUOZS010000001.1"/>
</dbReference>
<dbReference type="EMBL" id="JAUOZS010000001">
    <property type="protein sequence ID" value="MDT8901618.1"/>
    <property type="molecule type" value="Genomic_DNA"/>
</dbReference>
<name>A0ABU3NXS4_9FIRM</name>
<comment type="caution">
    <text evidence="2">The sequence shown here is derived from an EMBL/GenBank/DDBJ whole genome shotgun (WGS) entry which is preliminary data.</text>
</comment>
<evidence type="ECO:0000313" key="3">
    <source>
        <dbReference type="Proteomes" id="UP001254848"/>
    </source>
</evidence>
<protein>
    <submittedName>
        <fullName evidence="2">Lactate utilization protein</fullName>
    </submittedName>
</protein>
<evidence type="ECO:0000259" key="1">
    <source>
        <dbReference type="Pfam" id="PF02589"/>
    </source>
</evidence>
<proteinExistence type="predicted"/>
<dbReference type="Pfam" id="PF02589">
    <property type="entry name" value="LUD_dom"/>
    <property type="match status" value="1"/>
</dbReference>
<dbReference type="PANTHER" id="PTHR36179">
    <property type="entry name" value="LUD_DOM DOMAIN-CONTAINING PROTEIN"/>
    <property type="match status" value="1"/>
</dbReference>
<sequence length="201" mass="21927">MDFDRTIAALEKNGYRVTCFATAEDAARYLEGGITGKSVGFGDSDTLRRMGLFERLAARNRVVDPQHCAAGKSFTDTARECLTTEVFLTSVNALAATGELVNIDGTGNRLAGSLFGHQKVYFVVGANKIAPTLEAAVWRARNVAAPRNAARLGLRTPCARRGDRCYDCASPDRICNGMLIHFKKMNDIDMEVVLIDEELGF</sequence>